<organism evidence="11 12">
    <name type="scientific">Acholeplasma brassicae</name>
    <dbReference type="NCBI Taxonomy" id="61635"/>
    <lineage>
        <taxon>Bacteria</taxon>
        <taxon>Bacillati</taxon>
        <taxon>Mycoplasmatota</taxon>
        <taxon>Mollicutes</taxon>
        <taxon>Acholeplasmatales</taxon>
        <taxon>Acholeplasmataceae</taxon>
        <taxon>Acholeplasma</taxon>
    </lineage>
</organism>
<evidence type="ECO:0000259" key="8">
    <source>
        <dbReference type="Pfam" id="PF00924"/>
    </source>
</evidence>
<evidence type="ECO:0000256" key="1">
    <source>
        <dbReference type="ARBA" id="ARBA00004651"/>
    </source>
</evidence>
<dbReference type="Gene3D" id="1.10.287.1260">
    <property type="match status" value="1"/>
</dbReference>
<dbReference type="RefSeq" id="WP_030003921.1">
    <property type="nucleotide sequence ID" value="NC_022549.1"/>
</dbReference>
<name>U4KLX8_9MOLU</name>
<dbReference type="KEGG" id="abra:BN85300260"/>
<proteinExistence type="inferred from homology"/>
<dbReference type="InterPro" id="IPR045276">
    <property type="entry name" value="YbiO_bact"/>
</dbReference>
<dbReference type="InterPro" id="IPR049142">
    <property type="entry name" value="MS_channel_1st"/>
</dbReference>
<evidence type="ECO:0000256" key="6">
    <source>
        <dbReference type="ARBA" id="ARBA00023136"/>
    </source>
</evidence>
<feature type="domain" description="Mechanosensitive ion channel MscS C-terminal" evidence="9">
    <location>
        <begin position="212"/>
        <end position="296"/>
    </location>
</feature>
<dbReference type="GO" id="GO:0005886">
    <property type="term" value="C:plasma membrane"/>
    <property type="evidence" value="ECO:0007669"/>
    <property type="project" value="UniProtKB-SubCell"/>
</dbReference>
<evidence type="ECO:0000259" key="10">
    <source>
        <dbReference type="Pfam" id="PF21088"/>
    </source>
</evidence>
<evidence type="ECO:0000256" key="2">
    <source>
        <dbReference type="ARBA" id="ARBA00008017"/>
    </source>
</evidence>
<evidence type="ECO:0000256" key="7">
    <source>
        <dbReference type="SAM" id="Phobius"/>
    </source>
</evidence>
<protein>
    <submittedName>
        <fullName evidence="11">Similar to small-conductance mechanosensitive channel protein</fullName>
    </submittedName>
</protein>
<keyword evidence="6 7" id="KW-0472">Membrane</keyword>
<sequence>MKKNVVKFVFLGLALLFLVFASLGQYIFEEGSTLYELSRDNIGKFFGVVDFFKNNVDPIVETLAVIVFLWVVAYLFTLLINVVTKRGKRSKTIGDLLQSVVKYGSVIIGIFLILSAWGVSSPTLLASAGILALAISFGAQSLVEDILAGLFIIFEKEFVVGDIIQVADFRGRVIEMGVRTTKLEDVNGDVQIINNSDIRSAINTSYKYSPVICDVSISYGADLVKVEEVIKSNLERIKKAIPQIKEGPFYFGVQELGNSSVILRIYAKSEETDKYQARRLLNREVKLIFDENKIEIPFNQLDVHMKE</sequence>
<dbReference type="SUPFAM" id="SSF82861">
    <property type="entry name" value="Mechanosensitive channel protein MscS (YggB), transmembrane region"/>
    <property type="match status" value="1"/>
</dbReference>
<feature type="transmembrane region" description="Helical" evidence="7">
    <location>
        <begin position="63"/>
        <end position="84"/>
    </location>
</feature>
<evidence type="ECO:0000313" key="12">
    <source>
        <dbReference type="Proteomes" id="UP000032737"/>
    </source>
</evidence>
<dbReference type="PANTHER" id="PTHR30460:SF0">
    <property type="entry name" value="MODERATE CONDUCTANCE MECHANOSENSITIVE CHANNEL YBIO"/>
    <property type="match status" value="1"/>
</dbReference>
<dbReference type="GO" id="GO:0008381">
    <property type="term" value="F:mechanosensitive monoatomic ion channel activity"/>
    <property type="evidence" value="ECO:0007669"/>
    <property type="project" value="InterPro"/>
</dbReference>
<keyword evidence="3" id="KW-1003">Cell membrane</keyword>
<dbReference type="Pfam" id="PF00924">
    <property type="entry name" value="MS_channel_2nd"/>
    <property type="match status" value="1"/>
</dbReference>
<feature type="transmembrane region" description="Helical" evidence="7">
    <location>
        <begin position="96"/>
        <end position="118"/>
    </location>
</feature>
<dbReference type="InterPro" id="IPR023408">
    <property type="entry name" value="MscS_beta-dom_sf"/>
</dbReference>
<comment type="subcellular location">
    <subcellularLocation>
        <location evidence="1">Cell membrane</location>
        <topology evidence="1">Multi-pass membrane protein</topology>
    </subcellularLocation>
</comment>
<keyword evidence="5 7" id="KW-1133">Transmembrane helix</keyword>
<reference evidence="11 12" key="1">
    <citation type="journal article" date="2013" name="J. Mol. Microbiol. Biotechnol.">
        <title>Analysis of the Complete Genomes of Acholeplasma brassicae , A. palmae and A. laidlawii and Their Comparison to the Obligate Parasites from ' Candidatus Phytoplasma'.</title>
        <authorList>
            <person name="Kube M."/>
            <person name="Siewert C."/>
            <person name="Migdoll A.M."/>
            <person name="Duduk B."/>
            <person name="Holz S."/>
            <person name="Rabus R."/>
            <person name="Seemuller E."/>
            <person name="Mitrovic J."/>
            <person name="Muller I."/>
            <person name="Buttner C."/>
            <person name="Reinhardt R."/>
        </authorList>
    </citation>
    <scope>NUCLEOTIDE SEQUENCE [LARGE SCALE GENOMIC DNA]</scope>
    <source>
        <strain evidence="12">0502</strain>
    </source>
</reference>
<dbReference type="InterPro" id="IPR011014">
    <property type="entry name" value="MscS_channel_TM-2"/>
</dbReference>
<keyword evidence="4 7" id="KW-0812">Transmembrane</keyword>
<dbReference type="InterPro" id="IPR010920">
    <property type="entry name" value="LSM_dom_sf"/>
</dbReference>
<evidence type="ECO:0000256" key="5">
    <source>
        <dbReference type="ARBA" id="ARBA00022989"/>
    </source>
</evidence>
<dbReference type="OrthoDB" id="9809206at2"/>
<dbReference type="Gene3D" id="2.30.30.60">
    <property type="match status" value="1"/>
</dbReference>
<dbReference type="Pfam" id="PF21088">
    <property type="entry name" value="MS_channel_1st"/>
    <property type="match status" value="1"/>
</dbReference>
<feature type="domain" description="Mechanosensitive ion channel MscS" evidence="8">
    <location>
        <begin position="142"/>
        <end position="203"/>
    </location>
</feature>
<dbReference type="Pfam" id="PF21082">
    <property type="entry name" value="MS_channel_3rd"/>
    <property type="match status" value="1"/>
</dbReference>
<evidence type="ECO:0000256" key="3">
    <source>
        <dbReference type="ARBA" id="ARBA00022475"/>
    </source>
</evidence>
<evidence type="ECO:0000313" key="11">
    <source>
        <dbReference type="EMBL" id="CCV65047.1"/>
    </source>
</evidence>
<dbReference type="InterPro" id="IPR006685">
    <property type="entry name" value="MscS_channel_2nd"/>
</dbReference>
<dbReference type="Proteomes" id="UP000032737">
    <property type="component" value="Chromosome"/>
</dbReference>
<dbReference type="PANTHER" id="PTHR30460">
    <property type="entry name" value="MODERATE CONDUCTANCE MECHANOSENSITIVE CHANNEL YBIO"/>
    <property type="match status" value="1"/>
</dbReference>
<dbReference type="SUPFAM" id="SSF50182">
    <property type="entry name" value="Sm-like ribonucleoproteins"/>
    <property type="match status" value="1"/>
</dbReference>
<dbReference type="InterPro" id="IPR049278">
    <property type="entry name" value="MS_channel_C"/>
</dbReference>
<comment type="similarity">
    <text evidence="2">Belongs to the MscS (TC 1.A.23) family.</text>
</comment>
<gene>
    <name evidence="11" type="ORF">BN85300260</name>
</gene>
<evidence type="ECO:0000259" key="9">
    <source>
        <dbReference type="Pfam" id="PF21082"/>
    </source>
</evidence>
<dbReference type="AlphaFoldDB" id="U4KLX8"/>
<dbReference type="EMBL" id="FO681348">
    <property type="protein sequence ID" value="CCV65047.1"/>
    <property type="molecule type" value="Genomic_DNA"/>
</dbReference>
<dbReference type="HOGENOM" id="CLU_037945_8_2_14"/>
<feature type="domain" description="Mechanosensitive ion channel transmembrane helices 2/3" evidence="10">
    <location>
        <begin position="100"/>
        <end position="140"/>
    </location>
</feature>
<dbReference type="SUPFAM" id="SSF82689">
    <property type="entry name" value="Mechanosensitive channel protein MscS (YggB), C-terminal domain"/>
    <property type="match status" value="1"/>
</dbReference>
<dbReference type="InterPro" id="IPR011066">
    <property type="entry name" value="MscS_channel_C_sf"/>
</dbReference>
<dbReference type="Gene3D" id="3.30.70.100">
    <property type="match status" value="1"/>
</dbReference>
<accession>U4KLX8</accession>
<keyword evidence="12" id="KW-1185">Reference proteome</keyword>
<dbReference type="STRING" id="61635.BN85300260"/>
<evidence type="ECO:0000256" key="4">
    <source>
        <dbReference type="ARBA" id="ARBA00022692"/>
    </source>
</evidence>